<dbReference type="AlphaFoldDB" id="A0A225X2V4"/>
<comment type="caution">
    <text evidence="1">The sequence shown here is derived from an EMBL/GenBank/DDBJ whole genome shotgun (WGS) entry which is preliminary data.</text>
</comment>
<dbReference type="EMBL" id="NBNE01000022">
    <property type="protein sequence ID" value="OWZ24231.1"/>
    <property type="molecule type" value="Genomic_DNA"/>
</dbReference>
<protein>
    <submittedName>
        <fullName evidence="1">Uncharacterized protein</fullName>
    </submittedName>
</protein>
<gene>
    <name evidence="1" type="ORF">PHMEG_000767</name>
</gene>
<evidence type="ECO:0000313" key="2">
    <source>
        <dbReference type="Proteomes" id="UP000198211"/>
    </source>
</evidence>
<evidence type="ECO:0000313" key="1">
    <source>
        <dbReference type="EMBL" id="OWZ24231.1"/>
    </source>
</evidence>
<proteinExistence type="predicted"/>
<sequence>MRDQSRSSDTWSLMLPCRHLQDESGRTPKCDEGDLFSVELGLQRYRNSQWSDTPTIALWYTTATPG</sequence>
<keyword evidence="2" id="KW-1185">Reference proteome</keyword>
<organism evidence="1 2">
    <name type="scientific">Phytophthora megakarya</name>
    <dbReference type="NCBI Taxonomy" id="4795"/>
    <lineage>
        <taxon>Eukaryota</taxon>
        <taxon>Sar</taxon>
        <taxon>Stramenopiles</taxon>
        <taxon>Oomycota</taxon>
        <taxon>Peronosporomycetes</taxon>
        <taxon>Peronosporales</taxon>
        <taxon>Peronosporaceae</taxon>
        <taxon>Phytophthora</taxon>
    </lineage>
</organism>
<dbReference type="Proteomes" id="UP000198211">
    <property type="component" value="Unassembled WGS sequence"/>
</dbReference>
<accession>A0A225X2V4</accession>
<reference evidence="2" key="1">
    <citation type="submission" date="2017-03" db="EMBL/GenBank/DDBJ databases">
        <title>Phytopthora megakarya and P. palmivora, two closely related causual agents of cacao black pod achieved similar genome size and gene model numbers by different mechanisms.</title>
        <authorList>
            <person name="Ali S."/>
            <person name="Shao J."/>
            <person name="Larry D.J."/>
            <person name="Kronmiller B."/>
            <person name="Shen D."/>
            <person name="Strem M.D."/>
            <person name="Melnick R.L."/>
            <person name="Guiltinan M.J."/>
            <person name="Tyler B.M."/>
            <person name="Meinhardt L.W."/>
            <person name="Bailey B.A."/>
        </authorList>
    </citation>
    <scope>NUCLEOTIDE SEQUENCE [LARGE SCALE GENOMIC DNA]</scope>
    <source>
        <strain evidence="2">zdho120</strain>
    </source>
</reference>
<name>A0A225X2V4_9STRA</name>